<gene>
    <name evidence="2" type="ORF">SAMN05660461_1194</name>
</gene>
<dbReference type="AlphaFoldDB" id="A0A1T5NDI6"/>
<dbReference type="EMBL" id="FUZZ01000001">
    <property type="protein sequence ID" value="SKC98442.1"/>
    <property type="molecule type" value="Genomic_DNA"/>
</dbReference>
<feature type="transmembrane region" description="Helical" evidence="1">
    <location>
        <begin position="50"/>
        <end position="73"/>
    </location>
</feature>
<evidence type="ECO:0000313" key="2">
    <source>
        <dbReference type="EMBL" id="SKC98442.1"/>
    </source>
</evidence>
<evidence type="ECO:0000256" key="1">
    <source>
        <dbReference type="SAM" id="Phobius"/>
    </source>
</evidence>
<proteinExistence type="predicted"/>
<sequence>MIRVNWPSSFGMKWVLVREVLYGCINFQLFYLLAFVWLPRPLKERKYLEAAAGTLLLIGIFSVIKYAAGYFFFPDQVLLGMIPLIGFPKVYMPFTTYLPATLKTGAGVALLAYGYYLFLQWRNTDPADRLLAVTAAQAHARYERMHTGSRQLLHHLQLLTPVLEDERTREHEGTQAILLLSDLLRYMLYDKALENERVAVKKELVHFEKYVHLRALLIATPHLHLRVTGEEHPGLIAPLQLQQLTEESLQQFKDTTADINITVEMNTHELALLLTQRDIALAHKIKLYA</sequence>
<keyword evidence="1" id="KW-0812">Transmembrane</keyword>
<accession>A0A1T5NDI6</accession>
<evidence type="ECO:0008006" key="4">
    <source>
        <dbReference type="Google" id="ProtNLM"/>
    </source>
</evidence>
<keyword evidence="3" id="KW-1185">Reference proteome</keyword>
<name>A0A1T5NDI6_9BACT</name>
<dbReference type="RefSeq" id="WP_143313505.1">
    <property type="nucleotide sequence ID" value="NZ_FUZZ01000001.1"/>
</dbReference>
<keyword evidence="1" id="KW-1133">Transmembrane helix</keyword>
<feature type="transmembrane region" description="Helical" evidence="1">
    <location>
        <begin position="20"/>
        <end position="38"/>
    </location>
</feature>
<feature type="transmembrane region" description="Helical" evidence="1">
    <location>
        <begin position="97"/>
        <end position="119"/>
    </location>
</feature>
<keyword evidence="1" id="KW-0472">Membrane</keyword>
<protein>
    <recommendedName>
        <fullName evidence="4">Histidine kinase</fullName>
    </recommendedName>
</protein>
<dbReference type="Proteomes" id="UP000190166">
    <property type="component" value="Unassembled WGS sequence"/>
</dbReference>
<dbReference type="STRING" id="393003.SAMN05660461_1194"/>
<reference evidence="2 3" key="1">
    <citation type="submission" date="2017-02" db="EMBL/GenBank/DDBJ databases">
        <authorList>
            <person name="Peterson S.W."/>
        </authorList>
    </citation>
    <scope>NUCLEOTIDE SEQUENCE [LARGE SCALE GENOMIC DNA]</scope>
    <source>
        <strain evidence="2 3">DSM 18108</strain>
    </source>
</reference>
<evidence type="ECO:0000313" key="3">
    <source>
        <dbReference type="Proteomes" id="UP000190166"/>
    </source>
</evidence>
<organism evidence="2 3">
    <name type="scientific">Chitinophaga ginsengisegetis</name>
    <dbReference type="NCBI Taxonomy" id="393003"/>
    <lineage>
        <taxon>Bacteria</taxon>
        <taxon>Pseudomonadati</taxon>
        <taxon>Bacteroidota</taxon>
        <taxon>Chitinophagia</taxon>
        <taxon>Chitinophagales</taxon>
        <taxon>Chitinophagaceae</taxon>
        <taxon>Chitinophaga</taxon>
    </lineage>
</organism>